<dbReference type="EMBL" id="KN847319">
    <property type="protein sequence ID" value="KIW56371.1"/>
    <property type="molecule type" value="Genomic_DNA"/>
</dbReference>
<dbReference type="Pfam" id="PF00561">
    <property type="entry name" value="Abhydrolase_1"/>
    <property type="match status" value="1"/>
</dbReference>
<dbReference type="GeneID" id="25326944"/>
<dbReference type="InterPro" id="IPR000639">
    <property type="entry name" value="Epox_hydrolase-like"/>
</dbReference>
<dbReference type="HOGENOM" id="CLU_020336_7_1_1"/>
<comment type="similarity">
    <text evidence="2">Belongs to the AB hydrolase superfamily. Epoxide hydrolase family.</text>
</comment>
<proteinExistence type="inferred from homology"/>
<dbReference type="RefSeq" id="XP_013316955.1">
    <property type="nucleotide sequence ID" value="XM_013461501.1"/>
</dbReference>
<evidence type="ECO:0000259" key="3">
    <source>
        <dbReference type="Pfam" id="PF00561"/>
    </source>
</evidence>
<evidence type="ECO:0000256" key="2">
    <source>
        <dbReference type="ARBA" id="ARBA00038334"/>
    </source>
</evidence>
<dbReference type="OrthoDB" id="408373at2759"/>
<keyword evidence="5" id="KW-1185">Reference proteome</keyword>
<name>A0A0D2BV70_9EURO</name>
<dbReference type="PANTHER" id="PTHR43329">
    <property type="entry name" value="EPOXIDE HYDROLASE"/>
    <property type="match status" value="1"/>
</dbReference>
<dbReference type="SUPFAM" id="SSF53474">
    <property type="entry name" value="alpha/beta-Hydrolases"/>
    <property type="match status" value="1"/>
</dbReference>
<feature type="domain" description="AB hydrolase-1" evidence="3">
    <location>
        <begin position="35"/>
        <end position="150"/>
    </location>
</feature>
<accession>A0A0D2BV70</accession>
<dbReference type="Gene3D" id="3.40.50.1820">
    <property type="entry name" value="alpha/beta hydrolase"/>
    <property type="match status" value="1"/>
</dbReference>
<gene>
    <name evidence="4" type="ORF">PV05_05036</name>
</gene>
<dbReference type="GO" id="GO:0016787">
    <property type="term" value="F:hydrolase activity"/>
    <property type="evidence" value="ECO:0007669"/>
    <property type="project" value="UniProtKB-KW"/>
</dbReference>
<dbReference type="InterPro" id="IPR000073">
    <property type="entry name" value="AB_hydrolase_1"/>
</dbReference>
<dbReference type="Proteomes" id="UP000054342">
    <property type="component" value="Unassembled WGS sequence"/>
</dbReference>
<keyword evidence="1" id="KW-0378">Hydrolase</keyword>
<dbReference type="PRINTS" id="PR00412">
    <property type="entry name" value="EPOXHYDRLASE"/>
</dbReference>
<dbReference type="InterPro" id="IPR029058">
    <property type="entry name" value="AB_hydrolase_fold"/>
</dbReference>
<evidence type="ECO:0000313" key="5">
    <source>
        <dbReference type="Proteomes" id="UP000054342"/>
    </source>
</evidence>
<protein>
    <recommendedName>
        <fullName evidence="3">AB hydrolase-1 domain-containing protein</fullName>
    </recommendedName>
</protein>
<dbReference type="STRING" id="348802.A0A0D2BV70"/>
<organism evidence="4 5">
    <name type="scientific">Exophiala xenobiotica</name>
    <dbReference type="NCBI Taxonomy" id="348802"/>
    <lineage>
        <taxon>Eukaryota</taxon>
        <taxon>Fungi</taxon>
        <taxon>Dikarya</taxon>
        <taxon>Ascomycota</taxon>
        <taxon>Pezizomycotina</taxon>
        <taxon>Eurotiomycetes</taxon>
        <taxon>Chaetothyriomycetidae</taxon>
        <taxon>Chaetothyriales</taxon>
        <taxon>Herpotrichiellaceae</taxon>
        <taxon>Exophiala</taxon>
    </lineage>
</organism>
<evidence type="ECO:0000256" key="1">
    <source>
        <dbReference type="ARBA" id="ARBA00022801"/>
    </source>
</evidence>
<sequence length="295" mass="33504">MGLTIVDHKGEPVVHGRKRLSTGVRLHYYTAGNGPALLLQHGIPKTSYYWRKVVPLLSEHFSIVVPDLRGIGDSTHPDDGYDMATVADDIAELMSELGHDKFHIVGEDWGAAASYQVAARHSSRVQSLVFQEMLLPGFGLEEWAQFNPQRPETHLWHVAFYHVRDVPELLITGREREYFTWFIKNEAYDPTSIDDDAIDEYVRSASQPGGLRSIFNIYRATESNVAANKKAAEKKLKMPVLAIGSRDFIGKEVEKQMQHVGENVQYKELHYGHQLAEECPNELAKIYRDFLQSLQ</sequence>
<dbReference type="AlphaFoldDB" id="A0A0D2BV70"/>
<evidence type="ECO:0000313" key="4">
    <source>
        <dbReference type="EMBL" id="KIW56371.1"/>
    </source>
</evidence>
<reference evidence="4 5" key="1">
    <citation type="submission" date="2015-01" db="EMBL/GenBank/DDBJ databases">
        <title>The Genome Sequence of Exophiala xenobiotica CBS118157.</title>
        <authorList>
            <consortium name="The Broad Institute Genomics Platform"/>
            <person name="Cuomo C."/>
            <person name="de Hoog S."/>
            <person name="Gorbushina A."/>
            <person name="Stielow B."/>
            <person name="Teixiera M."/>
            <person name="Abouelleil A."/>
            <person name="Chapman S.B."/>
            <person name="Priest M."/>
            <person name="Young S.K."/>
            <person name="Wortman J."/>
            <person name="Nusbaum C."/>
            <person name="Birren B."/>
        </authorList>
    </citation>
    <scope>NUCLEOTIDE SEQUENCE [LARGE SCALE GENOMIC DNA]</scope>
    <source>
        <strain evidence="4 5">CBS 118157</strain>
    </source>
</reference>